<sequence>MTDREMHDLIIKCKLKGNASWEVLLSQFSRQLVAISDRLSEDELYSLMDIAMTCYQKGYQELWANDEAMEAINRARLSSRQSSQ</sequence>
<accession>A0A239DNE4</accession>
<protein>
    <submittedName>
        <fullName evidence="1">Uncharacterized protein</fullName>
    </submittedName>
</protein>
<dbReference type="EMBL" id="FZOT01000002">
    <property type="protein sequence ID" value="SNS33312.1"/>
    <property type="molecule type" value="Genomic_DNA"/>
</dbReference>
<dbReference type="RefSeq" id="WP_089398121.1">
    <property type="nucleotide sequence ID" value="NZ_FZOT01000002.1"/>
</dbReference>
<dbReference type="OrthoDB" id="9857753at2"/>
<organism evidence="1 2">
    <name type="scientific">Noviherbaspirillum humi</name>
    <dbReference type="NCBI Taxonomy" id="1688639"/>
    <lineage>
        <taxon>Bacteria</taxon>
        <taxon>Pseudomonadati</taxon>
        <taxon>Pseudomonadota</taxon>
        <taxon>Betaproteobacteria</taxon>
        <taxon>Burkholderiales</taxon>
        <taxon>Oxalobacteraceae</taxon>
        <taxon>Noviherbaspirillum</taxon>
    </lineage>
</organism>
<reference evidence="1 2" key="1">
    <citation type="submission" date="2017-06" db="EMBL/GenBank/DDBJ databases">
        <authorList>
            <person name="Kim H.J."/>
            <person name="Triplett B.A."/>
        </authorList>
    </citation>
    <scope>NUCLEOTIDE SEQUENCE [LARGE SCALE GENOMIC DNA]</scope>
    <source>
        <strain evidence="1 2">U15</strain>
    </source>
</reference>
<keyword evidence="2" id="KW-1185">Reference proteome</keyword>
<gene>
    <name evidence="1" type="ORF">SAMN06265795_102256</name>
</gene>
<name>A0A239DNE4_9BURK</name>
<dbReference type="AlphaFoldDB" id="A0A239DNE4"/>
<dbReference type="Proteomes" id="UP000198284">
    <property type="component" value="Unassembled WGS sequence"/>
</dbReference>
<evidence type="ECO:0000313" key="1">
    <source>
        <dbReference type="EMBL" id="SNS33312.1"/>
    </source>
</evidence>
<evidence type="ECO:0000313" key="2">
    <source>
        <dbReference type="Proteomes" id="UP000198284"/>
    </source>
</evidence>
<proteinExistence type="predicted"/>